<sequence length="122" mass="13109">MVCTDHKALCYFRKPQKLLLCQACVMQALSSYKFKCKFVKGKLNILPGLMSCNPAMYLVRGDEDPQVTIIPESLILLESGSLLPQTPVKAPVAPPQILAIGPAPSSEAAPPLALSACSCMTF</sequence>
<dbReference type="Proteomes" id="UP001165960">
    <property type="component" value="Unassembled WGS sequence"/>
</dbReference>
<keyword evidence="2" id="KW-1185">Reference proteome</keyword>
<evidence type="ECO:0000313" key="1">
    <source>
        <dbReference type="EMBL" id="KAJ9082306.1"/>
    </source>
</evidence>
<comment type="caution">
    <text evidence="1">The sequence shown here is derived from an EMBL/GenBank/DDBJ whole genome shotgun (WGS) entry which is preliminary data.</text>
</comment>
<reference evidence="1" key="1">
    <citation type="submission" date="2022-04" db="EMBL/GenBank/DDBJ databases">
        <title>Genome of the entomopathogenic fungus Entomophthora muscae.</title>
        <authorList>
            <person name="Elya C."/>
            <person name="Lovett B.R."/>
            <person name="Lee E."/>
            <person name="Macias A.M."/>
            <person name="Hajek A.E."/>
            <person name="De Bivort B.L."/>
            <person name="Kasson M.T."/>
            <person name="De Fine Licht H.H."/>
            <person name="Stajich J.E."/>
        </authorList>
    </citation>
    <scope>NUCLEOTIDE SEQUENCE</scope>
    <source>
        <strain evidence="1">Berkeley</strain>
    </source>
</reference>
<accession>A0ACC2U6M5</accession>
<gene>
    <name evidence="1" type="ORF">DSO57_1005756</name>
</gene>
<protein>
    <submittedName>
        <fullName evidence="1">Uncharacterized protein</fullName>
    </submittedName>
</protein>
<proteinExistence type="predicted"/>
<name>A0ACC2U6M5_9FUNG</name>
<evidence type="ECO:0000313" key="2">
    <source>
        <dbReference type="Proteomes" id="UP001165960"/>
    </source>
</evidence>
<dbReference type="EMBL" id="QTSX02001436">
    <property type="protein sequence ID" value="KAJ9082306.1"/>
    <property type="molecule type" value="Genomic_DNA"/>
</dbReference>
<organism evidence="1 2">
    <name type="scientific">Entomophthora muscae</name>
    <dbReference type="NCBI Taxonomy" id="34485"/>
    <lineage>
        <taxon>Eukaryota</taxon>
        <taxon>Fungi</taxon>
        <taxon>Fungi incertae sedis</taxon>
        <taxon>Zoopagomycota</taxon>
        <taxon>Entomophthoromycotina</taxon>
        <taxon>Entomophthoromycetes</taxon>
        <taxon>Entomophthorales</taxon>
        <taxon>Entomophthoraceae</taxon>
        <taxon>Entomophthora</taxon>
    </lineage>
</organism>